<evidence type="ECO:0000313" key="1">
    <source>
        <dbReference type="EMBL" id="NSB11782.1"/>
    </source>
</evidence>
<dbReference type="AlphaFoldDB" id="A0A1S8PMR9"/>
<protein>
    <submittedName>
        <fullName evidence="1">Uncharacterized protein</fullName>
    </submittedName>
</protein>
<comment type="caution">
    <text evidence="1">The sequence shown here is derived from an EMBL/GenBank/DDBJ whole genome shotgun (WGS) entry which is preliminary data.</text>
</comment>
<organism evidence="1 2">
    <name type="scientific">Clostridium beijerinckii</name>
    <name type="common">Clostridium MP</name>
    <dbReference type="NCBI Taxonomy" id="1520"/>
    <lineage>
        <taxon>Bacteria</taxon>
        <taxon>Bacillati</taxon>
        <taxon>Bacillota</taxon>
        <taxon>Clostridia</taxon>
        <taxon>Eubacteriales</taxon>
        <taxon>Clostridiaceae</taxon>
        <taxon>Clostridium</taxon>
    </lineage>
</organism>
<sequence length="58" mass="6832">MNPKNLDKFLSILIYFLIVLLTCLLLYNLFLLVDKLYHAYDYPKNSIKVGPILMKLNN</sequence>
<dbReference type="EMBL" id="JABTDW010000001">
    <property type="protein sequence ID" value="NSB11782.1"/>
    <property type="molecule type" value="Genomic_DNA"/>
</dbReference>
<accession>A0A1S8PMR9</accession>
<reference evidence="1" key="1">
    <citation type="submission" date="2020-06" db="EMBL/GenBank/DDBJ databases">
        <title>Genomic insights into acetone-butanol-ethanol (ABE) fermentation by sequencing solventogenic clostridia strains.</title>
        <authorList>
            <person name="Brown S."/>
        </authorList>
    </citation>
    <scope>NUCLEOTIDE SEQUENCE</scope>
    <source>
        <strain evidence="1">DJ123</strain>
    </source>
</reference>
<gene>
    <name evidence="1" type="ORF">BCD95_000041</name>
</gene>
<proteinExistence type="predicted"/>
<evidence type="ECO:0000313" key="2">
    <source>
        <dbReference type="Proteomes" id="UP000822184"/>
    </source>
</evidence>
<dbReference type="Proteomes" id="UP000822184">
    <property type="component" value="Unassembled WGS sequence"/>
</dbReference>
<name>A0A1S8PMR9_CLOBE</name>